<evidence type="ECO:0000256" key="6">
    <source>
        <dbReference type="PROSITE-ProRule" id="PRU10137"/>
    </source>
</evidence>
<feature type="domain" description="Resolvase/invertase-type recombinase catalytic" evidence="7">
    <location>
        <begin position="7"/>
        <end position="144"/>
    </location>
</feature>
<evidence type="ECO:0000259" key="7">
    <source>
        <dbReference type="PROSITE" id="PS51736"/>
    </source>
</evidence>
<name>A0A1E3WQA7_9VIBR</name>
<dbReference type="SUPFAM" id="SSF53041">
    <property type="entry name" value="Resolvase-like"/>
    <property type="match status" value="1"/>
</dbReference>
<comment type="caution">
    <text evidence="8">The sequence shown here is derived from an EMBL/GenBank/DDBJ whole genome shotgun (WGS) entry which is preliminary data.</text>
</comment>
<feature type="active site" description="O-(5'-phospho-DNA)-serine intermediate" evidence="5 6">
    <location>
        <position position="15"/>
    </location>
</feature>
<dbReference type="PANTHER" id="PTHR30461">
    <property type="entry name" value="DNA-INVERTASE FROM LAMBDOID PROPHAGE"/>
    <property type="match status" value="1"/>
</dbReference>
<keyword evidence="4" id="KW-0233">DNA recombination</keyword>
<dbReference type="InterPro" id="IPR006119">
    <property type="entry name" value="Resolv_N"/>
</dbReference>
<dbReference type="SUPFAM" id="SSF46689">
    <property type="entry name" value="Homeodomain-like"/>
    <property type="match status" value="1"/>
</dbReference>
<dbReference type="EMBL" id="MDCJ01000002">
    <property type="protein sequence ID" value="ODS11943.1"/>
    <property type="molecule type" value="Genomic_DNA"/>
</dbReference>
<evidence type="ECO:0000313" key="9">
    <source>
        <dbReference type="Proteomes" id="UP000095131"/>
    </source>
</evidence>
<dbReference type="GO" id="GO:0003677">
    <property type="term" value="F:DNA binding"/>
    <property type="evidence" value="ECO:0007669"/>
    <property type="project" value="UniProtKB-KW"/>
</dbReference>
<evidence type="ECO:0000256" key="5">
    <source>
        <dbReference type="PIRSR" id="PIRSR606118-50"/>
    </source>
</evidence>
<sequence>MDNQLSAQYIYARVSTLKQNLEPQVNELTKSYPNATLVREKASGKDLRRTEFELLNEKLNQGDIVIVYDLSRLGRNTADLINLVEDWNKRGISLIVQNLGGSVVDTSTATGKLMFTVLAAVGQMQREIQQEKAQLGIEKAISEGKFKGKQQSQKTVEACKKAMEYLDKGLSKEAAAKAVGIGVATLYRWIKDNK</sequence>
<dbReference type="Gene3D" id="3.40.50.1390">
    <property type="entry name" value="Resolvase, N-terminal catalytic domain"/>
    <property type="match status" value="1"/>
</dbReference>
<comment type="similarity">
    <text evidence="1">Belongs to the site-specific recombinase resolvase family.</text>
</comment>
<dbReference type="PANTHER" id="PTHR30461:SF26">
    <property type="entry name" value="RESOLVASE HOMOLOG YNEB"/>
    <property type="match status" value="1"/>
</dbReference>
<keyword evidence="2" id="KW-0229">DNA integration</keyword>
<dbReference type="AlphaFoldDB" id="A0A1E3WQA7"/>
<dbReference type="GO" id="GO:0015074">
    <property type="term" value="P:DNA integration"/>
    <property type="evidence" value="ECO:0007669"/>
    <property type="project" value="UniProtKB-KW"/>
</dbReference>
<dbReference type="PROSITE" id="PS00397">
    <property type="entry name" value="RECOMBINASES_1"/>
    <property type="match status" value="1"/>
</dbReference>
<evidence type="ECO:0000256" key="1">
    <source>
        <dbReference type="ARBA" id="ARBA00009913"/>
    </source>
</evidence>
<gene>
    <name evidence="8" type="ORF">VSF3289_02210</name>
</gene>
<reference evidence="8 9" key="1">
    <citation type="submission" date="2016-08" db="EMBL/GenBank/DDBJ databases">
        <title>Genome sequencing of Vibrio scophthalmi strain FP3289, an isolated from Paralichthys olivaceus.</title>
        <authorList>
            <person name="Han H.-J."/>
        </authorList>
    </citation>
    <scope>NUCLEOTIDE SEQUENCE [LARGE SCALE GENOMIC DNA]</scope>
    <source>
        <strain evidence="8 9">FP3289</strain>
    </source>
</reference>
<dbReference type="PROSITE" id="PS51736">
    <property type="entry name" value="RECOMBINASES_3"/>
    <property type="match status" value="1"/>
</dbReference>
<dbReference type="InterPro" id="IPR050639">
    <property type="entry name" value="SSR_resolvase"/>
</dbReference>
<dbReference type="InterPro" id="IPR009057">
    <property type="entry name" value="Homeodomain-like_sf"/>
</dbReference>
<dbReference type="InterPro" id="IPR036162">
    <property type="entry name" value="Resolvase-like_N_sf"/>
</dbReference>
<organism evidence="8 9">
    <name type="scientific">Vibrio scophthalmi</name>
    <dbReference type="NCBI Taxonomy" id="45658"/>
    <lineage>
        <taxon>Bacteria</taxon>
        <taxon>Pseudomonadati</taxon>
        <taxon>Pseudomonadota</taxon>
        <taxon>Gammaproteobacteria</taxon>
        <taxon>Vibrionales</taxon>
        <taxon>Vibrionaceae</taxon>
        <taxon>Vibrio</taxon>
    </lineage>
</organism>
<dbReference type="CDD" id="cd03768">
    <property type="entry name" value="SR_ResInv"/>
    <property type="match status" value="1"/>
</dbReference>
<evidence type="ECO:0000313" key="8">
    <source>
        <dbReference type="EMBL" id="ODS11943.1"/>
    </source>
</evidence>
<dbReference type="RefSeq" id="WP_069446938.1">
    <property type="nucleotide sequence ID" value="NZ_MDCJ01000002.1"/>
</dbReference>
<accession>A0A1E3WQA7</accession>
<keyword evidence="3" id="KW-0238">DNA-binding</keyword>
<protein>
    <submittedName>
        <fullName evidence="8">Transposon Tn21 resolvase</fullName>
    </submittedName>
</protein>
<dbReference type="SMART" id="SM00857">
    <property type="entry name" value="Resolvase"/>
    <property type="match status" value="1"/>
</dbReference>
<evidence type="ECO:0000256" key="4">
    <source>
        <dbReference type="ARBA" id="ARBA00023172"/>
    </source>
</evidence>
<evidence type="ECO:0000256" key="2">
    <source>
        <dbReference type="ARBA" id="ARBA00022908"/>
    </source>
</evidence>
<dbReference type="GO" id="GO:0000150">
    <property type="term" value="F:DNA strand exchange activity"/>
    <property type="evidence" value="ECO:0007669"/>
    <property type="project" value="InterPro"/>
</dbReference>
<dbReference type="Proteomes" id="UP000095131">
    <property type="component" value="Unassembled WGS sequence"/>
</dbReference>
<proteinExistence type="inferred from homology"/>
<dbReference type="PATRIC" id="fig|45658.8.peg.2220"/>
<dbReference type="InterPro" id="IPR006118">
    <property type="entry name" value="Recombinase_CS"/>
</dbReference>
<dbReference type="Pfam" id="PF00239">
    <property type="entry name" value="Resolvase"/>
    <property type="match status" value="1"/>
</dbReference>
<evidence type="ECO:0000256" key="3">
    <source>
        <dbReference type="ARBA" id="ARBA00023125"/>
    </source>
</evidence>
<dbReference type="OrthoDB" id="9797501at2"/>